<proteinExistence type="predicted"/>
<sequence length="64" mass="7489">STDMGSSGMVDHWKYEIIDLKLIPREYMLPDSVLLGNTAKKYHDQKEVPGVRFYNEPYRATRAR</sequence>
<protein>
    <submittedName>
        <fullName evidence="1">Uncharacterized protein</fullName>
    </submittedName>
</protein>
<comment type="caution">
    <text evidence="1">The sequence shown here is derived from an EMBL/GenBank/DDBJ whole genome shotgun (WGS) entry which is preliminary data.</text>
</comment>
<gene>
    <name evidence="1" type="ORF">S03H2_53528</name>
</gene>
<accession>X1GVB1</accession>
<organism evidence="1">
    <name type="scientific">marine sediment metagenome</name>
    <dbReference type="NCBI Taxonomy" id="412755"/>
    <lineage>
        <taxon>unclassified sequences</taxon>
        <taxon>metagenomes</taxon>
        <taxon>ecological metagenomes</taxon>
    </lineage>
</organism>
<feature type="non-terminal residue" evidence="1">
    <location>
        <position position="1"/>
    </location>
</feature>
<name>X1GVB1_9ZZZZ</name>
<dbReference type="AlphaFoldDB" id="X1GVB1"/>
<reference evidence="1" key="1">
    <citation type="journal article" date="2014" name="Front. Microbiol.">
        <title>High frequency of phylogenetically diverse reductive dehalogenase-homologous genes in deep subseafloor sedimentary metagenomes.</title>
        <authorList>
            <person name="Kawai M."/>
            <person name="Futagami T."/>
            <person name="Toyoda A."/>
            <person name="Takaki Y."/>
            <person name="Nishi S."/>
            <person name="Hori S."/>
            <person name="Arai W."/>
            <person name="Tsubouchi T."/>
            <person name="Morono Y."/>
            <person name="Uchiyama I."/>
            <person name="Ito T."/>
            <person name="Fujiyama A."/>
            <person name="Inagaki F."/>
            <person name="Takami H."/>
        </authorList>
    </citation>
    <scope>NUCLEOTIDE SEQUENCE</scope>
    <source>
        <strain evidence="1">Expedition CK06-06</strain>
    </source>
</reference>
<dbReference type="EMBL" id="BARU01034073">
    <property type="protein sequence ID" value="GAH61866.1"/>
    <property type="molecule type" value="Genomic_DNA"/>
</dbReference>
<evidence type="ECO:0000313" key="1">
    <source>
        <dbReference type="EMBL" id="GAH61866.1"/>
    </source>
</evidence>